<evidence type="ECO:0000259" key="13">
    <source>
        <dbReference type="PROSITE" id="PS50240"/>
    </source>
</evidence>
<protein>
    <recommendedName>
        <fullName evidence="17">CLIP domain-containing serine protease</fullName>
    </recommendedName>
</protein>
<evidence type="ECO:0000256" key="3">
    <source>
        <dbReference type="ARBA" id="ARBA00022729"/>
    </source>
</evidence>
<keyword evidence="3" id="KW-0732">Signal</keyword>
<organism evidence="15 16">
    <name type="scientific">Drosophila virilis</name>
    <name type="common">Fruit fly</name>
    <dbReference type="NCBI Taxonomy" id="7244"/>
    <lineage>
        <taxon>Eukaryota</taxon>
        <taxon>Metazoa</taxon>
        <taxon>Ecdysozoa</taxon>
        <taxon>Arthropoda</taxon>
        <taxon>Hexapoda</taxon>
        <taxon>Insecta</taxon>
        <taxon>Pterygota</taxon>
        <taxon>Neoptera</taxon>
        <taxon>Endopterygota</taxon>
        <taxon>Diptera</taxon>
        <taxon>Brachycera</taxon>
        <taxon>Muscomorpha</taxon>
        <taxon>Ephydroidea</taxon>
        <taxon>Drosophilidae</taxon>
        <taxon>Drosophila</taxon>
    </lineage>
</organism>
<dbReference type="InterPro" id="IPR009003">
    <property type="entry name" value="Peptidase_S1_PA"/>
</dbReference>
<gene>
    <name evidence="15" type="primary">Dvir\GJ24520</name>
    <name evidence="15" type="ORF">Dvir_GJ24520</name>
</gene>
<evidence type="ECO:0000256" key="9">
    <source>
        <dbReference type="ARBA" id="ARBA00023180"/>
    </source>
</evidence>
<dbReference type="InterPro" id="IPR043504">
    <property type="entry name" value="Peptidase_S1_PA_chymotrypsin"/>
</dbReference>
<keyword evidence="12" id="KW-1133">Transmembrane helix</keyword>
<dbReference type="SMART" id="SM00680">
    <property type="entry name" value="CLIP"/>
    <property type="match status" value="2"/>
</dbReference>
<proteinExistence type="inferred from homology"/>
<dbReference type="InterPro" id="IPR051487">
    <property type="entry name" value="Ser/Thr_Proteases_Immune/Dev"/>
</dbReference>
<evidence type="ECO:0000259" key="14">
    <source>
        <dbReference type="PROSITE" id="PS51888"/>
    </source>
</evidence>
<feature type="transmembrane region" description="Helical" evidence="12">
    <location>
        <begin position="26"/>
        <end position="44"/>
    </location>
</feature>
<feature type="domain" description="Peptidase S1" evidence="13">
    <location>
        <begin position="275"/>
        <end position="544"/>
    </location>
</feature>
<evidence type="ECO:0000256" key="11">
    <source>
        <dbReference type="RuleBase" id="RU363034"/>
    </source>
</evidence>
<evidence type="ECO:0000256" key="10">
    <source>
        <dbReference type="ARBA" id="ARBA00024195"/>
    </source>
</evidence>
<dbReference type="OrthoDB" id="547031at2759"/>
<keyword evidence="5 11" id="KW-0720">Serine protease</keyword>
<dbReference type="PROSITE" id="PS51888">
    <property type="entry name" value="CLIP"/>
    <property type="match status" value="1"/>
</dbReference>
<dbReference type="FunFam" id="2.40.10.10:FF:000028">
    <property type="entry name" value="Serine protease easter"/>
    <property type="match status" value="2"/>
</dbReference>
<dbReference type="HOGENOM" id="CLU_004497_3_1_1"/>
<keyword evidence="7" id="KW-0865">Zymogen</keyword>
<dbReference type="InterPro" id="IPR022700">
    <property type="entry name" value="CLIP"/>
</dbReference>
<evidence type="ECO:0000256" key="6">
    <source>
        <dbReference type="ARBA" id="ARBA00022837"/>
    </source>
</evidence>
<dbReference type="InParanoid" id="B4LYW9"/>
<keyword evidence="16" id="KW-1185">Reference proteome</keyword>
<reference evidence="15 16" key="1">
    <citation type="journal article" date="2007" name="Nature">
        <title>Evolution of genes and genomes on the Drosophila phylogeny.</title>
        <authorList>
            <consortium name="Drosophila 12 Genomes Consortium"/>
            <person name="Clark A.G."/>
            <person name="Eisen M.B."/>
            <person name="Smith D.R."/>
            <person name="Bergman C.M."/>
            <person name="Oliver B."/>
            <person name="Markow T.A."/>
            <person name="Kaufman T.C."/>
            <person name="Kellis M."/>
            <person name="Gelbart W."/>
            <person name="Iyer V.N."/>
            <person name="Pollard D.A."/>
            <person name="Sackton T.B."/>
            <person name="Larracuente A.M."/>
            <person name="Singh N.D."/>
            <person name="Abad J.P."/>
            <person name="Abt D.N."/>
            <person name="Adryan B."/>
            <person name="Aguade M."/>
            <person name="Akashi H."/>
            <person name="Anderson W.W."/>
            <person name="Aquadro C.F."/>
            <person name="Ardell D.H."/>
            <person name="Arguello R."/>
            <person name="Artieri C.G."/>
            <person name="Barbash D.A."/>
            <person name="Barker D."/>
            <person name="Barsanti P."/>
            <person name="Batterham P."/>
            <person name="Batzoglou S."/>
            <person name="Begun D."/>
            <person name="Bhutkar A."/>
            <person name="Blanco E."/>
            <person name="Bosak S.A."/>
            <person name="Bradley R.K."/>
            <person name="Brand A.D."/>
            <person name="Brent M.R."/>
            <person name="Brooks A.N."/>
            <person name="Brown R.H."/>
            <person name="Butlin R.K."/>
            <person name="Caggese C."/>
            <person name="Calvi B.R."/>
            <person name="Bernardo de Carvalho A."/>
            <person name="Caspi A."/>
            <person name="Castrezana S."/>
            <person name="Celniker S.E."/>
            <person name="Chang J.L."/>
            <person name="Chapple C."/>
            <person name="Chatterji S."/>
            <person name="Chinwalla A."/>
            <person name="Civetta A."/>
            <person name="Clifton S.W."/>
            <person name="Comeron J.M."/>
            <person name="Costello J.C."/>
            <person name="Coyne J.A."/>
            <person name="Daub J."/>
            <person name="David R.G."/>
            <person name="Delcher A.L."/>
            <person name="Delehaunty K."/>
            <person name="Do C.B."/>
            <person name="Ebling H."/>
            <person name="Edwards K."/>
            <person name="Eickbush T."/>
            <person name="Evans J.D."/>
            <person name="Filipski A."/>
            <person name="Findeiss S."/>
            <person name="Freyhult E."/>
            <person name="Fulton L."/>
            <person name="Fulton R."/>
            <person name="Garcia A.C."/>
            <person name="Gardiner A."/>
            <person name="Garfield D.A."/>
            <person name="Garvin B.E."/>
            <person name="Gibson G."/>
            <person name="Gilbert D."/>
            <person name="Gnerre S."/>
            <person name="Godfrey J."/>
            <person name="Good R."/>
            <person name="Gotea V."/>
            <person name="Gravely B."/>
            <person name="Greenberg A.J."/>
            <person name="Griffiths-Jones S."/>
            <person name="Gross S."/>
            <person name="Guigo R."/>
            <person name="Gustafson E.A."/>
            <person name="Haerty W."/>
            <person name="Hahn M.W."/>
            <person name="Halligan D.L."/>
            <person name="Halpern A.L."/>
            <person name="Halter G.M."/>
            <person name="Han M.V."/>
            <person name="Heger A."/>
            <person name="Hillier L."/>
            <person name="Hinrichs A.S."/>
            <person name="Holmes I."/>
            <person name="Hoskins R.A."/>
            <person name="Hubisz M.J."/>
            <person name="Hultmark D."/>
            <person name="Huntley M.A."/>
            <person name="Jaffe D.B."/>
            <person name="Jagadeeshan S."/>
            <person name="Jeck W.R."/>
            <person name="Johnson J."/>
            <person name="Jones C.D."/>
            <person name="Jordan W.C."/>
            <person name="Karpen G.H."/>
            <person name="Kataoka E."/>
            <person name="Keightley P.D."/>
            <person name="Kheradpour P."/>
            <person name="Kirkness E.F."/>
            <person name="Koerich L.B."/>
            <person name="Kristiansen K."/>
            <person name="Kudrna D."/>
            <person name="Kulathinal R.J."/>
            <person name="Kumar S."/>
            <person name="Kwok R."/>
            <person name="Lander E."/>
            <person name="Langley C.H."/>
            <person name="Lapoint R."/>
            <person name="Lazzaro B.P."/>
            <person name="Lee S.J."/>
            <person name="Levesque L."/>
            <person name="Li R."/>
            <person name="Lin C.F."/>
            <person name="Lin M.F."/>
            <person name="Lindblad-Toh K."/>
            <person name="Llopart A."/>
            <person name="Long M."/>
            <person name="Low L."/>
            <person name="Lozovsky E."/>
            <person name="Lu J."/>
            <person name="Luo M."/>
            <person name="Machado C.A."/>
            <person name="Makalowski W."/>
            <person name="Marzo M."/>
            <person name="Matsuda M."/>
            <person name="Matzkin L."/>
            <person name="McAllister B."/>
            <person name="McBride C.S."/>
            <person name="McKernan B."/>
            <person name="McKernan K."/>
            <person name="Mendez-Lago M."/>
            <person name="Minx P."/>
            <person name="Mollenhauer M.U."/>
            <person name="Montooth K."/>
            <person name="Mount S.M."/>
            <person name="Mu X."/>
            <person name="Myers E."/>
            <person name="Negre B."/>
            <person name="Newfeld S."/>
            <person name="Nielsen R."/>
            <person name="Noor M.A."/>
            <person name="O'Grady P."/>
            <person name="Pachter L."/>
            <person name="Papaceit M."/>
            <person name="Parisi M.J."/>
            <person name="Parisi M."/>
            <person name="Parts L."/>
            <person name="Pedersen J.S."/>
            <person name="Pesole G."/>
            <person name="Phillippy A.M."/>
            <person name="Ponting C.P."/>
            <person name="Pop M."/>
            <person name="Porcelli D."/>
            <person name="Powell J.R."/>
            <person name="Prohaska S."/>
            <person name="Pruitt K."/>
            <person name="Puig M."/>
            <person name="Quesneville H."/>
            <person name="Ram K.R."/>
            <person name="Rand D."/>
            <person name="Rasmussen M.D."/>
            <person name="Reed L.K."/>
            <person name="Reenan R."/>
            <person name="Reily A."/>
            <person name="Remington K.A."/>
            <person name="Rieger T.T."/>
            <person name="Ritchie M.G."/>
            <person name="Robin C."/>
            <person name="Rogers Y.H."/>
            <person name="Rohde C."/>
            <person name="Rozas J."/>
            <person name="Rubenfield M.J."/>
            <person name="Ruiz A."/>
            <person name="Russo S."/>
            <person name="Salzberg S.L."/>
            <person name="Sanchez-Gracia A."/>
            <person name="Saranga D.J."/>
            <person name="Sato H."/>
            <person name="Schaeffer S.W."/>
            <person name="Schatz M.C."/>
            <person name="Schlenke T."/>
            <person name="Schwartz R."/>
            <person name="Segarra C."/>
            <person name="Singh R.S."/>
            <person name="Sirot L."/>
            <person name="Sirota M."/>
            <person name="Sisneros N.B."/>
            <person name="Smith C.D."/>
            <person name="Smith T.F."/>
            <person name="Spieth J."/>
            <person name="Stage D.E."/>
            <person name="Stark A."/>
            <person name="Stephan W."/>
            <person name="Strausberg R.L."/>
            <person name="Strempel S."/>
            <person name="Sturgill D."/>
            <person name="Sutton G."/>
            <person name="Sutton G.G."/>
            <person name="Tao W."/>
            <person name="Teichmann S."/>
            <person name="Tobari Y.N."/>
            <person name="Tomimura Y."/>
            <person name="Tsolas J.M."/>
            <person name="Valente V.L."/>
            <person name="Venter E."/>
            <person name="Venter J.C."/>
            <person name="Vicario S."/>
            <person name="Vieira F.G."/>
            <person name="Vilella A.J."/>
            <person name="Villasante A."/>
            <person name="Walenz B."/>
            <person name="Wang J."/>
            <person name="Wasserman M."/>
            <person name="Watts T."/>
            <person name="Wilson D."/>
            <person name="Wilson R.K."/>
            <person name="Wing R.A."/>
            <person name="Wolfner M.F."/>
            <person name="Wong A."/>
            <person name="Wong G.K."/>
            <person name="Wu C.I."/>
            <person name="Wu G."/>
            <person name="Yamamoto D."/>
            <person name="Yang H.P."/>
            <person name="Yang S.P."/>
            <person name="Yorke J.A."/>
            <person name="Yoshida K."/>
            <person name="Zdobnov E."/>
            <person name="Zhang P."/>
            <person name="Zhang Y."/>
            <person name="Zimin A.V."/>
            <person name="Baldwin J."/>
            <person name="Abdouelleil A."/>
            <person name="Abdulkadir J."/>
            <person name="Abebe A."/>
            <person name="Abera B."/>
            <person name="Abreu J."/>
            <person name="Acer S.C."/>
            <person name="Aftuck L."/>
            <person name="Alexander A."/>
            <person name="An P."/>
            <person name="Anderson E."/>
            <person name="Anderson S."/>
            <person name="Arachi H."/>
            <person name="Azer M."/>
            <person name="Bachantsang P."/>
            <person name="Barry A."/>
            <person name="Bayul T."/>
            <person name="Berlin A."/>
            <person name="Bessette D."/>
            <person name="Bloom T."/>
            <person name="Blye J."/>
            <person name="Boguslavskiy L."/>
            <person name="Bonnet C."/>
            <person name="Boukhgalter B."/>
            <person name="Bourzgui I."/>
            <person name="Brown A."/>
            <person name="Cahill P."/>
            <person name="Channer S."/>
            <person name="Cheshatsang Y."/>
            <person name="Chuda L."/>
            <person name="Citroen M."/>
            <person name="Collymore A."/>
            <person name="Cooke P."/>
            <person name="Costello M."/>
            <person name="D'Aco K."/>
            <person name="Daza R."/>
            <person name="De Haan G."/>
            <person name="DeGray S."/>
            <person name="DeMaso C."/>
            <person name="Dhargay N."/>
            <person name="Dooley K."/>
            <person name="Dooley E."/>
            <person name="Doricent M."/>
            <person name="Dorje P."/>
            <person name="Dorjee K."/>
            <person name="Dupes A."/>
            <person name="Elong R."/>
            <person name="Falk J."/>
            <person name="Farina A."/>
            <person name="Faro S."/>
            <person name="Ferguson D."/>
            <person name="Fisher S."/>
            <person name="Foley C.D."/>
            <person name="Franke A."/>
            <person name="Friedrich D."/>
            <person name="Gadbois L."/>
            <person name="Gearin G."/>
            <person name="Gearin C.R."/>
            <person name="Giannoukos G."/>
            <person name="Goode T."/>
            <person name="Graham J."/>
            <person name="Grandbois E."/>
            <person name="Grewal S."/>
            <person name="Gyaltsen K."/>
            <person name="Hafez N."/>
            <person name="Hagos B."/>
            <person name="Hall J."/>
            <person name="Henson C."/>
            <person name="Hollinger A."/>
            <person name="Honan T."/>
            <person name="Huard M.D."/>
            <person name="Hughes L."/>
            <person name="Hurhula B."/>
            <person name="Husby M.E."/>
            <person name="Kamat A."/>
            <person name="Kanga B."/>
            <person name="Kashin S."/>
            <person name="Khazanovich D."/>
            <person name="Kisner P."/>
            <person name="Lance K."/>
            <person name="Lara M."/>
            <person name="Lee W."/>
            <person name="Lennon N."/>
            <person name="Letendre F."/>
            <person name="LeVine R."/>
            <person name="Lipovsky A."/>
            <person name="Liu X."/>
            <person name="Liu J."/>
            <person name="Liu S."/>
            <person name="Lokyitsang T."/>
            <person name="Lokyitsang Y."/>
            <person name="Lubonja R."/>
            <person name="Lui A."/>
            <person name="MacDonald P."/>
            <person name="Magnisalis V."/>
            <person name="Maru K."/>
            <person name="Matthews C."/>
            <person name="McCusker W."/>
            <person name="McDonough S."/>
            <person name="Mehta T."/>
            <person name="Meldrim J."/>
            <person name="Meneus L."/>
            <person name="Mihai O."/>
            <person name="Mihalev A."/>
            <person name="Mihova T."/>
            <person name="Mittelman R."/>
            <person name="Mlenga V."/>
            <person name="Montmayeur A."/>
            <person name="Mulrain L."/>
            <person name="Navidi A."/>
            <person name="Naylor J."/>
            <person name="Negash T."/>
            <person name="Nguyen T."/>
            <person name="Nguyen N."/>
            <person name="Nicol R."/>
            <person name="Norbu C."/>
            <person name="Norbu N."/>
            <person name="Novod N."/>
            <person name="O'Neill B."/>
            <person name="Osman S."/>
            <person name="Markiewicz E."/>
            <person name="Oyono O.L."/>
            <person name="Patti C."/>
            <person name="Phunkhang P."/>
            <person name="Pierre F."/>
            <person name="Priest M."/>
            <person name="Raghuraman S."/>
            <person name="Rege F."/>
            <person name="Reyes R."/>
            <person name="Rise C."/>
            <person name="Rogov P."/>
            <person name="Ross K."/>
            <person name="Ryan E."/>
            <person name="Settipalli S."/>
            <person name="Shea T."/>
            <person name="Sherpa N."/>
            <person name="Shi L."/>
            <person name="Shih D."/>
            <person name="Sparrow T."/>
            <person name="Spaulding J."/>
            <person name="Stalker J."/>
            <person name="Stange-Thomann N."/>
            <person name="Stavropoulos S."/>
            <person name="Stone C."/>
            <person name="Strader C."/>
            <person name="Tesfaye S."/>
            <person name="Thomson T."/>
            <person name="Thoulutsang Y."/>
            <person name="Thoulutsang D."/>
            <person name="Topham K."/>
            <person name="Topping I."/>
            <person name="Tsamla T."/>
            <person name="Vassiliev H."/>
            <person name="Vo A."/>
            <person name="Wangchuk T."/>
            <person name="Wangdi T."/>
            <person name="Weiand M."/>
            <person name="Wilkinson J."/>
            <person name="Wilson A."/>
            <person name="Yadav S."/>
            <person name="Young G."/>
            <person name="Yu Q."/>
            <person name="Zembek L."/>
            <person name="Zhong D."/>
            <person name="Zimmer A."/>
            <person name="Zwirko Z."/>
            <person name="Jaffe D.B."/>
            <person name="Alvarez P."/>
            <person name="Brockman W."/>
            <person name="Butler J."/>
            <person name="Chin C."/>
            <person name="Gnerre S."/>
            <person name="Grabherr M."/>
            <person name="Kleber M."/>
            <person name="Mauceli E."/>
            <person name="MacCallum I."/>
        </authorList>
    </citation>
    <scope>NUCLEOTIDE SEQUENCE [LARGE SCALE GENOMIC DNA]</scope>
    <source>
        <strain evidence="16">Tucson 15010-1051.87</strain>
    </source>
</reference>
<dbReference type="Gene3D" id="2.40.10.10">
    <property type="entry name" value="Trypsin-like serine proteases"/>
    <property type="match status" value="4"/>
</dbReference>
<evidence type="ECO:0000313" key="16">
    <source>
        <dbReference type="Proteomes" id="UP000008792"/>
    </source>
</evidence>
<dbReference type="SMART" id="SM00020">
    <property type="entry name" value="Tryp_SPc"/>
    <property type="match status" value="2"/>
</dbReference>
<dbReference type="PANTHER" id="PTHR24256">
    <property type="entry name" value="TRYPTASE-RELATED"/>
    <property type="match status" value="1"/>
</dbReference>
<dbReference type="PROSITE" id="PS00134">
    <property type="entry name" value="TRYPSIN_HIS"/>
    <property type="match status" value="2"/>
</dbReference>
<dbReference type="InterPro" id="IPR038565">
    <property type="entry name" value="CLIP_sf"/>
</dbReference>
<feature type="domain" description="Peptidase S1" evidence="13">
    <location>
        <begin position="678"/>
        <end position="941"/>
    </location>
</feature>
<evidence type="ECO:0000256" key="2">
    <source>
        <dbReference type="ARBA" id="ARBA00022723"/>
    </source>
</evidence>
<evidence type="ECO:0000256" key="4">
    <source>
        <dbReference type="ARBA" id="ARBA00022801"/>
    </source>
</evidence>
<dbReference type="FunFam" id="2.40.10.10:FF:000084">
    <property type="entry name" value="Serine protease easter"/>
    <property type="match status" value="1"/>
</dbReference>
<evidence type="ECO:0000256" key="1">
    <source>
        <dbReference type="ARBA" id="ARBA00022670"/>
    </source>
</evidence>
<keyword evidence="4 11" id="KW-0378">Hydrolase</keyword>
<dbReference type="PROSITE" id="PS50240">
    <property type="entry name" value="TRYPSIN_DOM"/>
    <property type="match status" value="2"/>
</dbReference>
<dbReference type="InterPro" id="IPR001314">
    <property type="entry name" value="Peptidase_S1A"/>
</dbReference>
<evidence type="ECO:0008006" key="17">
    <source>
        <dbReference type="Google" id="ProtNLM"/>
    </source>
</evidence>
<dbReference type="Pfam" id="PF12032">
    <property type="entry name" value="CLIP"/>
    <property type="match status" value="1"/>
</dbReference>
<evidence type="ECO:0000256" key="7">
    <source>
        <dbReference type="ARBA" id="ARBA00023145"/>
    </source>
</evidence>
<dbReference type="STRING" id="7244.B4LYW9"/>
<comment type="similarity">
    <text evidence="10">Belongs to the peptidase S1 family. CLIP subfamily.</text>
</comment>
<keyword evidence="12" id="KW-0472">Membrane</keyword>
<dbReference type="CDD" id="cd00190">
    <property type="entry name" value="Tryp_SPc"/>
    <property type="match status" value="2"/>
</dbReference>
<dbReference type="PROSITE" id="PS00135">
    <property type="entry name" value="TRYPSIN_SER"/>
    <property type="match status" value="2"/>
</dbReference>
<dbReference type="AlphaFoldDB" id="B4LYW9"/>
<keyword evidence="2" id="KW-0479">Metal-binding</keyword>
<keyword evidence="1 11" id="KW-0645">Protease</keyword>
<dbReference type="eggNOG" id="KOG3627">
    <property type="taxonomic scope" value="Eukaryota"/>
</dbReference>
<keyword evidence="8" id="KW-1015">Disulfide bond</keyword>
<dbReference type="SUPFAM" id="SSF50494">
    <property type="entry name" value="Trypsin-like serine proteases"/>
    <property type="match status" value="2"/>
</dbReference>
<evidence type="ECO:0000256" key="8">
    <source>
        <dbReference type="ARBA" id="ARBA00023157"/>
    </source>
</evidence>
<evidence type="ECO:0000256" key="5">
    <source>
        <dbReference type="ARBA" id="ARBA00022825"/>
    </source>
</evidence>
<dbReference type="InterPro" id="IPR033116">
    <property type="entry name" value="TRYPSIN_SER"/>
</dbReference>
<accession>B4LYW9</accession>
<name>B4LYW9_DROVI</name>
<dbReference type="EMBL" id="CH940650">
    <property type="protein sequence ID" value="EDW68072.2"/>
    <property type="molecule type" value="Genomic_DNA"/>
</dbReference>
<sequence length="942" mass="103499">MCVCVCVRAGSIEAAEIERKLKMHLLFLKFICITVISTLCFQYVCPASLCHCIRIKDCVPFVRLLLNHSPEERASVFAMVHSAGCGYHGLDPLACCPQHQAASSHTGVRSSRFAPNDRWVWDTSSGSKRSPRFNYSLNRFVAHETEMRLHDYWDFEAQRNCPQPIEDDYDDHHPFGFGSGHHFQYHIDHEIEPVEKAPRPKPADRPIVFPGDLRFQESFEIRGDGELMADASQEQIIRDTAPTTTMMPMSTPTATLMPAARMNSPNCGISVSTRLLGGDEVAPGQYPWFARIAYRNRTNNRISYRCSGSLISNNYVLTAAHCVVNLVSDLEIFQVRIGDDVSGAQDCSPNAANCSRPNIFDIVNVLVHPNYDQPKYANDIALLSLNNSLSNFTPICLPLNSTAALADRLIGQLGVVAGWSTKMENTTSSSPASSTASVRFIRLPIVNTTSCAITYATLSENFQQPIVITPRHLCAQGQPMNDVCRGDSGGPFMDDGTSGILNADGRYTLLGIVAFGPTLCGVTTVPGVYTAVSSYMNWIFDSINGESPKPMLKLITACAILGFGVNLANAQFYFPNEANQVPNYGRCITPNRERALCIHLEDCKYLYGVLTTTPLRDADKLYLSRSQCGYFNHKVLICCPDRYRDSTPATTARPPANKTNTNLLPLPGQCGNILSNRIYGGVKTKIDEFPWMALIEYTKGSGNKGHHCGGSLISTRYVVTASHCVNGRSLPADWRLTGVRLGEWDTATDPDCEVDVRGMKDCAPPHMDVPVERAIPHPSYDPGSKNQVNDIALLRMARQIEYTDFVRPICLPLDTNLRSATFDGISMDVAGWGKTEELSASNLKLKAAVDGFTLEECQSVYSRQSIVLENTQMCAGGMEGVDSCRGDSGGPLIGLDTNKVNTYYFLAGVVSFGPTPCGLNGWPGVYSRVGAYVDWIQSTLEQ</sequence>
<dbReference type="Proteomes" id="UP000008792">
    <property type="component" value="Unassembled WGS sequence"/>
</dbReference>
<dbReference type="Pfam" id="PF00089">
    <property type="entry name" value="Trypsin"/>
    <property type="match status" value="2"/>
</dbReference>
<dbReference type="GO" id="GO:0046872">
    <property type="term" value="F:metal ion binding"/>
    <property type="evidence" value="ECO:0007669"/>
    <property type="project" value="UniProtKB-KW"/>
</dbReference>
<dbReference type="InterPro" id="IPR001254">
    <property type="entry name" value="Trypsin_dom"/>
</dbReference>
<dbReference type="Gene3D" id="3.30.1640.30">
    <property type="match status" value="2"/>
</dbReference>
<dbReference type="GO" id="GO:0004252">
    <property type="term" value="F:serine-type endopeptidase activity"/>
    <property type="evidence" value="ECO:0007669"/>
    <property type="project" value="InterPro"/>
</dbReference>
<dbReference type="MEROPS" id="S01.201"/>
<dbReference type="PRINTS" id="PR00722">
    <property type="entry name" value="CHYMOTRYPSIN"/>
</dbReference>
<keyword evidence="6" id="KW-0106">Calcium</keyword>
<keyword evidence="12" id="KW-0812">Transmembrane</keyword>
<dbReference type="GO" id="GO:0006508">
    <property type="term" value="P:proteolysis"/>
    <property type="evidence" value="ECO:0007669"/>
    <property type="project" value="UniProtKB-KW"/>
</dbReference>
<keyword evidence="9" id="KW-0325">Glycoprotein</keyword>
<dbReference type="InterPro" id="IPR018114">
    <property type="entry name" value="TRYPSIN_HIS"/>
</dbReference>
<evidence type="ECO:0000256" key="12">
    <source>
        <dbReference type="SAM" id="Phobius"/>
    </source>
</evidence>
<evidence type="ECO:0000313" key="15">
    <source>
        <dbReference type="EMBL" id="EDW68072.2"/>
    </source>
</evidence>
<feature type="domain" description="Clip" evidence="14">
    <location>
        <begin position="586"/>
        <end position="639"/>
    </location>
</feature>